<comment type="caution">
    <text evidence="1">The sequence shown here is derived from an EMBL/GenBank/DDBJ whole genome shotgun (WGS) entry which is preliminary data.</text>
</comment>
<keyword evidence="2" id="KW-1185">Reference proteome</keyword>
<dbReference type="Proteomes" id="UP001157938">
    <property type="component" value="Unassembled WGS sequence"/>
</dbReference>
<dbReference type="EMBL" id="CAKLBC010001274">
    <property type="protein sequence ID" value="CAH0490608.1"/>
    <property type="molecule type" value="Genomic_DNA"/>
</dbReference>
<proteinExistence type="predicted"/>
<evidence type="ECO:0000313" key="1">
    <source>
        <dbReference type="EMBL" id="CAH0490608.1"/>
    </source>
</evidence>
<gene>
    <name evidence="1" type="ORF">PFR001_LOCUS5928</name>
</gene>
<protein>
    <recommendedName>
        <fullName evidence="3">FYVE-type domain-containing protein</fullName>
    </recommendedName>
</protein>
<dbReference type="InterPro" id="IPR023393">
    <property type="entry name" value="START-like_dom_sf"/>
</dbReference>
<name>A0ABN8C944_9STRA</name>
<accession>A0ABN8C944</accession>
<reference evidence="1 2" key="1">
    <citation type="submission" date="2021-11" db="EMBL/GenBank/DDBJ databases">
        <authorList>
            <person name="Islam A."/>
            <person name="Islam S."/>
            <person name="Flora M.S."/>
            <person name="Rahman M."/>
            <person name="Ziaur R.M."/>
            <person name="Epstein J.H."/>
            <person name="Hassan M."/>
            <person name="Klassen M."/>
            <person name="Woodard K."/>
            <person name="Webb A."/>
            <person name="Webby R.J."/>
            <person name="El Zowalaty M.E."/>
        </authorList>
    </citation>
    <scope>NUCLEOTIDE SEQUENCE [LARGE SCALE GENOMIC DNA]</scope>
    <source>
        <strain evidence="1">Pf1</strain>
    </source>
</reference>
<organism evidence="1 2">
    <name type="scientific">Peronospora farinosa</name>
    <dbReference type="NCBI Taxonomy" id="134698"/>
    <lineage>
        <taxon>Eukaryota</taxon>
        <taxon>Sar</taxon>
        <taxon>Stramenopiles</taxon>
        <taxon>Oomycota</taxon>
        <taxon>Peronosporomycetes</taxon>
        <taxon>Peronosporales</taxon>
        <taxon>Peronosporaceae</taxon>
        <taxon>Peronospora</taxon>
    </lineage>
</organism>
<dbReference type="PANTHER" id="PTHR13510">
    <property type="entry name" value="FYVE-FINGER-CONTAINING RAB5 EFFECTOR PROTEIN RABENOSYN-5-RELATED"/>
    <property type="match status" value="1"/>
</dbReference>
<dbReference type="Gene3D" id="3.30.530.20">
    <property type="match status" value="1"/>
</dbReference>
<evidence type="ECO:0000313" key="2">
    <source>
        <dbReference type="Proteomes" id="UP001157938"/>
    </source>
</evidence>
<evidence type="ECO:0008006" key="3">
    <source>
        <dbReference type="Google" id="ProtNLM"/>
    </source>
</evidence>
<dbReference type="InterPro" id="IPR052727">
    <property type="entry name" value="Rab4/Rab5_effector"/>
</dbReference>
<sequence>MTKDTRSRNPYAIVNVSDEQRQQLIDVVRGCVQTNFPKYENFIVTDKHHVDERRWDRVKSKDNFNVYTEHSQEHQTRKGLLPNNAGQQSEVEKEMLVMMSVGTFIGELEDLMFGILNTTRNAMRIKAAYVDDVNAGAVLCSVVEPSKQEPYRSLVVKWMAIDVSLKAGKSRDFVCIEATDVLLLDNGERIGYHVLHSIEFPQTRPLPNIIRGNISSVTFFRHIHSSIIDSFGSCIVDPGMKARRLLFIAAAANTLLTATNYVRCGQMKKLAWMLQRQHAGYKVHEERQQRKECVMCGKSRNVPGISRSTCKLCYWYVCFSCKVRPRLNFIGQDGEVIERKITVCSQCMSKAINCSTQEAAQDQAIKYHDSYDSASTFSESTFSESSSSLYHK</sequence>
<dbReference type="PANTHER" id="PTHR13510:SF44">
    <property type="entry name" value="RABENOSYN-5"/>
    <property type="match status" value="1"/>
</dbReference>